<keyword evidence="4" id="KW-0732">Signal</keyword>
<evidence type="ECO:0000256" key="2">
    <source>
        <dbReference type="ARBA" id="ARBA00005182"/>
    </source>
</evidence>
<evidence type="ECO:0000256" key="5">
    <source>
        <dbReference type="ARBA" id="ARBA00022764"/>
    </source>
</evidence>
<dbReference type="GO" id="GO:0016740">
    <property type="term" value="F:transferase activity"/>
    <property type="evidence" value="ECO:0007669"/>
    <property type="project" value="UniProtKB-KW"/>
</dbReference>
<keyword evidence="3" id="KW-0808">Transferase</keyword>
<feature type="domain" description="AlgX/AlgJ SGNH hydrolase-like" evidence="7">
    <location>
        <begin position="81"/>
        <end position="174"/>
    </location>
</feature>
<comment type="caution">
    <text evidence="8">The sequence shown here is derived from an EMBL/GenBank/DDBJ whole genome shotgun (WGS) entry which is preliminary data.</text>
</comment>
<dbReference type="InterPro" id="IPR031811">
    <property type="entry name" value="ALGX/ALGJ_SGNH-like"/>
</dbReference>
<dbReference type="RefSeq" id="WP_049642433.1">
    <property type="nucleotide sequence ID" value="NZ_LFTY01000002.1"/>
</dbReference>
<dbReference type="EMBL" id="LFTY01000002">
    <property type="protein sequence ID" value="KMW56565.1"/>
    <property type="molecule type" value="Genomic_DNA"/>
</dbReference>
<gene>
    <name evidence="8" type="ORF">AIOL_001519</name>
</gene>
<reference evidence="8 9" key="1">
    <citation type="submission" date="2015-06" db="EMBL/GenBank/DDBJ databases">
        <title>Draft genome sequence of an Alphaproteobacteria species associated to the Mediterranean sponge Oscarella lobularis.</title>
        <authorList>
            <person name="Jourda C."/>
            <person name="Santini S."/>
            <person name="Claverie J.-M."/>
        </authorList>
    </citation>
    <scope>NUCLEOTIDE SEQUENCE [LARGE SCALE GENOMIC DNA]</scope>
    <source>
        <strain evidence="8">IGS</strain>
    </source>
</reference>
<comment type="pathway">
    <text evidence="2">Glycan biosynthesis; alginate biosynthesis.</text>
</comment>
<organism evidence="8 9">
    <name type="scientific">Candidatus Rhodobacter oscarellae</name>
    <dbReference type="NCBI Taxonomy" id="1675527"/>
    <lineage>
        <taxon>Bacteria</taxon>
        <taxon>Pseudomonadati</taxon>
        <taxon>Pseudomonadota</taxon>
        <taxon>Alphaproteobacteria</taxon>
        <taxon>Rhodobacterales</taxon>
        <taxon>Rhodobacter group</taxon>
        <taxon>Rhodobacter</taxon>
    </lineage>
</organism>
<dbReference type="UniPathway" id="UPA00286"/>
<keyword evidence="6" id="KW-0016">Alginate biosynthesis</keyword>
<sequence>MTKLYDTALVLGLGAILIALSALAFRGAGLGDPAKGLWRGTYQRAYEQRFEAAAPTHKIATEAWAALRWGLLREPARGAIAGYGDWLFSEEEFREPDAPRALLGALRKARLALSAEGIHLLPIILPDKARIHAMHLPRARSAGFAQRYDRALAQIDAAGLPVVDLRSALTLAQSVQQALPDAFPGARTLAHRPRAARALIEEPGSLTAIVAKTCGLEGKPEQAAVFELPASAGMDLLDDAPDRPRVALLGTSFSDRYQRDHQIAPNEGRLKKTRD</sequence>
<dbReference type="GO" id="GO:0042597">
    <property type="term" value="C:periplasmic space"/>
    <property type="evidence" value="ECO:0007669"/>
    <property type="project" value="UniProtKB-SubCell"/>
</dbReference>
<evidence type="ECO:0000313" key="9">
    <source>
        <dbReference type="Proteomes" id="UP000037178"/>
    </source>
</evidence>
<evidence type="ECO:0000259" key="7">
    <source>
        <dbReference type="Pfam" id="PF16822"/>
    </source>
</evidence>
<evidence type="ECO:0000313" key="8">
    <source>
        <dbReference type="EMBL" id="KMW56565.1"/>
    </source>
</evidence>
<keyword evidence="9" id="KW-1185">Reference proteome</keyword>
<dbReference type="STRING" id="1675527.AIOL_001519"/>
<dbReference type="Proteomes" id="UP000037178">
    <property type="component" value="Unassembled WGS sequence"/>
</dbReference>
<comment type="subcellular location">
    <subcellularLocation>
        <location evidence="1">Periplasm</location>
    </subcellularLocation>
</comment>
<dbReference type="Pfam" id="PF16822">
    <property type="entry name" value="ALGX"/>
    <property type="match status" value="1"/>
</dbReference>
<evidence type="ECO:0000256" key="1">
    <source>
        <dbReference type="ARBA" id="ARBA00004418"/>
    </source>
</evidence>
<keyword evidence="5" id="KW-0574">Periplasm</keyword>
<protein>
    <submittedName>
        <fullName evidence="8">Alginate biosynthesis protein AlgJ</fullName>
    </submittedName>
</protein>
<dbReference type="GO" id="GO:0042121">
    <property type="term" value="P:alginic acid biosynthetic process"/>
    <property type="evidence" value="ECO:0007669"/>
    <property type="project" value="UniProtKB-UniPathway"/>
</dbReference>
<name>A0A0J9E1E9_9RHOB</name>
<evidence type="ECO:0000256" key="6">
    <source>
        <dbReference type="ARBA" id="ARBA00022841"/>
    </source>
</evidence>
<evidence type="ECO:0000256" key="4">
    <source>
        <dbReference type="ARBA" id="ARBA00022729"/>
    </source>
</evidence>
<dbReference type="AlphaFoldDB" id="A0A0J9E1E9"/>
<proteinExistence type="predicted"/>
<accession>A0A0J9E1E9</accession>
<dbReference type="OrthoDB" id="9760774at2"/>
<dbReference type="PATRIC" id="fig|1675527.3.peg.1612"/>
<evidence type="ECO:0000256" key="3">
    <source>
        <dbReference type="ARBA" id="ARBA00022679"/>
    </source>
</evidence>